<dbReference type="InterPro" id="IPR013525">
    <property type="entry name" value="ABC2_TM"/>
</dbReference>
<gene>
    <name evidence="8" type="ordered locus">Tpau_4327</name>
</gene>
<feature type="transmembrane region" description="Helical" evidence="6">
    <location>
        <begin position="157"/>
        <end position="180"/>
    </location>
</feature>
<evidence type="ECO:0000313" key="8">
    <source>
        <dbReference type="EMBL" id="ADG80888.1"/>
    </source>
</evidence>
<feature type="domain" description="ABC transmembrane type-2" evidence="7">
    <location>
        <begin position="41"/>
        <end position="268"/>
    </location>
</feature>
<comment type="caution">
    <text evidence="6">Lacks conserved residue(s) required for the propagation of feature annotation.</text>
</comment>
<evidence type="ECO:0000256" key="3">
    <source>
        <dbReference type="ARBA" id="ARBA00022989"/>
    </source>
</evidence>
<proteinExistence type="inferred from homology"/>
<dbReference type="InterPro" id="IPR047817">
    <property type="entry name" value="ABC2_TM_bact-type"/>
</dbReference>
<geneLocation type="plasmid" evidence="8 9">
    <name>pTpau01</name>
</geneLocation>
<keyword evidence="2 6" id="KW-0812">Transmembrane</keyword>
<dbReference type="Pfam" id="PF01061">
    <property type="entry name" value="ABC2_membrane"/>
    <property type="match status" value="1"/>
</dbReference>
<feature type="transmembrane region" description="Helical" evidence="6">
    <location>
        <begin position="187"/>
        <end position="207"/>
    </location>
</feature>
<dbReference type="Proteomes" id="UP000001213">
    <property type="component" value="Plasmid pTpau01"/>
</dbReference>
<dbReference type="RefSeq" id="WP_013128868.1">
    <property type="nucleotide sequence ID" value="NC_014159.1"/>
</dbReference>
<evidence type="ECO:0000259" key="7">
    <source>
        <dbReference type="PROSITE" id="PS51012"/>
    </source>
</evidence>
<dbReference type="HOGENOM" id="CLU_039483_2_1_11"/>
<dbReference type="GO" id="GO:0046677">
    <property type="term" value="P:response to antibiotic"/>
    <property type="evidence" value="ECO:0007669"/>
    <property type="project" value="UniProtKB-KW"/>
</dbReference>
<feature type="transmembrane region" description="Helical" evidence="6">
    <location>
        <begin position="239"/>
        <end position="262"/>
    </location>
</feature>
<evidence type="ECO:0000256" key="5">
    <source>
        <dbReference type="ARBA" id="ARBA00023251"/>
    </source>
</evidence>
<name>D5UZ41_TSUPD</name>
<keyword evidence="3 6" id="KW-1133">Transmembrane helix</keyword>
<reference evidence="9" key="1">
    <citation type="submission" date="2010-03" db="EMBL/GenBank/DDBJ databases">
        <title>The complete plasmid of Tsukamurella paurometabola DSM 20162.</title>
        <authorList>
            <consortium name="US DOE Joint Genome Institute (JGI-PGF)"/>
            <person name="Lucas S."/>
            <person name="Copeland A."/>
            <person name="Lapidus A."/>
            <person name="Glavina del Rio T."/>
            <person name="Dalin E."/>
            <person name="Tice H."/>
            <person name="Bruce D."/>
            <person name="Goodwin L."/>
            <person name="Pitluck S."/>
            <person name="Kyrpides N."/>
            <person name="Mavromatis K."/>
            <person name="Ivanova N."/>
            <person name="Mikhailova N."/>
            <person name="Munk A.C."/>
            <person name="Brettin T."/>
            <person name="Detter J.C."/>
            <person name="Tapia R."/>
            <person name="Han C."/>
            <person name="Larimer F."/>
            <person name="Land M."/>
            <person name="Hauser L."/>
            <person name="Markowitz V."/>
            <person name="Cheng J.-F."/>
            <person name="Hugenholtz P."/>
            <person name="Woyke T."/>
            <person name="Wu D."/>
            <person name="Jando M."/>
            <person name="Brambilla E."/>
            <person name="Klenk H.-P."/>
            <person name="Eisen J.A."/>
        </authorList>
    </citation>
    <scope>NUCLEOTIDE SEQUENCE [LARGE SCALE GENOMIC DNA]</scope>
    <source>
        <strain evidence="9">ATCC 8368 / DSM 20162 / CCUG 35730 / CIP 100753 / JCM 10117 / KCTC 9821 / NBRC 16120 / NCIMB 702349 / NCTC 13040</strain>
        <plasmid evidence="9">pTpau01</plasmid>
    </source>
</reference>
<dbReference type="GO" id="GO:0043190">
    <property type="term" value="C:ATP-binding cassette (ABC) transporter complex"/>
    <property type="evidence" value="ECO:0007669"/>
    <property type="project" value="InterPro"/>
</dbReference>
<comment type="similarity">
    <text evidence="6">Belongs to the ABC-2 integral membrane protein family.</text>
</comment>
<sequence length="272" mass="27975">MSTRSGTTSGTVTVDRRAVPLAPATLVVAGALLRAWSRSPVVLVQAIAFPAFLLAMFQLVLGKTVTAMGAGTSIYANAGLIALVSALYGSLATGLSFITERESGVLSRHATMPVPRAALLAGRLVAEAGRTAVSTALLLAMAVVLGLRFTQGPLAAAAAYLVPIAFGTAFALVVLALAAVTAGTQMVQLFGGVFLLLMFFGTGFVPADQYPVWLQPIVRWQPLSPATDLMRGLTEGGPVAVPLLATALWIAGILAFAFPVALRGFAGAAVRR</sequence>
<evidence type="ECO:0000313" key="9">
    <source>
        <dbReference type="Proteomes" id="UP000001213"/>
    </source>
</evidence>
<feature type="transmembrane region" description="Helical" evidence="6">
    <location>
        <begin position="43"/>
        <end position="62"/>
    </location>
</feature>
<keyword evidence="8" id="KW-0614">Plasmid</keyword>
<feature type="transmembrane region" description="Helical" evidence="6">
    <location>
        <begin position="74"/>
        <end position="98"/>
    </location>
</feature>
<keyword evidence="6" id="KW-1003">Cell membrane</keyword>
<dbReference type="AlphaFoldDB" id="D5UZ41"/>
<protein>
    <recommendedName>
        <fullName evidence="6">Transport permease protein</fullName>
    </recommendedName>
</protein>
<reference evidence="8 9" key="2">
    <citation type="journal article" date="2011" name="Stand. Genomic Sci.">
        <title>Complete genome sequence of Tsukamurella paurometabola type strain (no. 33).</title>
        <authorList>
            <person name="Munk A.C."/>
            <person name="Lapidus A."/>
            <person name="Lucas S."/>
            <person name="Nolan M."/>
            <person name="Tice H."/>
            <person name="Cheng J.F."/>
            <person name="Del Rio T.G."/>
            <person name="Goodwin L."/>
            <person name="Pitluck S."/>
            <person name="Liolios K."/>
            <person name="Huntemann M."/>
            <person name="Ivanova N."/>
            <person name="Mavromatis K."/>
            <person name="Mikhailova N."/>
            <person name="Pati A."/>
            <person name="Chen A."/>
            <person name="Palaniappan K."/>
            <person name="Tapia R."/>
            <person name="Han C."/>
            <person name="Land M."/>
            <person name="Hauser L."/>
            <person name="Chang Y.J."/>
            <person name="Jeffries C.D."/>
            <person name="Brettin T."/>
            <person name="Yasawong M."/>
            <person name="Brambilla E.M."/>
            <person name="Rohde M."/>
            <person name="Sikorski J."/>
            <person name="Goker M."/>
            <person name="Detter J.C."/>
            <person name="Woyke T."/>
            <person name="Bristow J."/>
            <person name="Eisen J.A."/>
            <person name="Markowitz V."/>
            <person name="Hugenholtz P."/>
            <person name="Kyrpides N.C."/>
            <person name="Klenk H.P."/>
        </authorList>
    </citation>
    <scope>NUCLEOTIDE SEQUENCE [LARGE SCALE GENOMIC DNA]</scope>
    <source>
        <strain evidence="9">ATCC 8368 / DSM 20162 / CCUG 35730 / CIP 100753 / JCM 10117 / KCTC 9821 / NBRC 16120 / NCIMB 702349 / NCTC 13040</strain>
        <plasmid evidence="8">pTpau01</plasmid>
    </source>
</reference>
<dbReference type="PANTHER" id="PTHR43027:SF1">
    <property type="entry name" value="DOXORUBICIN RESISTANCE ABC TRANSPORTER PERMEASE PROTEIN DRRC-RELATED"/>
    <property type="match status" value="1"/>
</dbReference>
<dbReference type="PANTHER" id="PTHR43027">
    <property type="entry name" value="DOXORUBICIN RESISTANCE ABC TRANSPORTER PERMEASE PROTEIN DRRC-RELATED"/>
    <property type="match status" value="1"/>
</dbReference>
<dbReference type="InterPro" id="IPR000412">
    <property type="entry name" value="ABC_2_transport"/>
</dbReference>
<dbReference type="eggNOG" id="COG0842">
    <property type="taxonomic scope" value="Bacteria"/>
</dbReference>
<evidence type="ECO:0000256" key="4">
    <source>
        <dbReference type="ARBA" id="ARBA00023136"/>
    </source>
</evidence>
<keyword evidence="4 6" id="KW-0472">Membrane</keyword>
<dbReference type="KEGG" id="tpr:Tpau_4327"/>
<organism evidence="8 9">
    <name type="scientific">Tsukamurella paurometabola (strain ATCC 8368 / DSM 20162 / CCUG 35730 / CIP 100753 / JCM 10117 / KCTC 9821 / NBRC 16120 / NCIMB 702349 / NCTC 13040)</name>
    <name type="common">Corynebacterium paurometabolum</name>
    <dbReference type="NCBI Taxonomy" id="521096"/>
    <lineage>
        <taxon>Bacteria</taxon>
        <taxon>Bacillati</taxon>
        <taxon>Actinomycetota</taxon>
        <taxon>Actinomycetes</taxon>
        <taxon>Mycobacteriales</taxon>
        <taxon>Tsukamurellaceae</taxon>
        <taxon>Tsukamurella</taxon>
    </lineage>
</organism>
<dbReference type="InterPro" id="IPR052902">
    <property type="entry name" value="ABC-2_transporter"/>
</dbReference>
<keyword evidence="9" id="KW-1185">Reference proteome</keyword>
<evidence type="ECO:0000256" key="2">
    <source>
        <dbReference type="ARBA" id="ARBA00022692"/>
    </source>
</evidence>
<accession>D5UZ41</accession>
<evidence type="ECO:0000256" key="6">
    <source>
        <dbReference type="RuleBase" id="RU361157"/>
    </source>
</evidence>
<evidence type="ECO:0000256" key="1">
    <source>
        <dbReference type="ARBA" id="ARBA00004141"/>
    </source>
</evidence>
<dbReference type="EMBL" id="CP001967">
    <property type="protein sequence ID" value="ADG80888.1"/>
    <property type="molecule type" value="Genomic_DNA"/>
</dbReference>
<dbReference type="PIRSF" id="PIRSF006648">
    <property type="entry name" value="DrrB"/>
    <property type="match status" value="1"/>
</dbReference>
<dbReference type="GO" id="GO:0140359">
    <property type="term" value="F:ABC-type transporter activity"/>
    <property type="evidence" value="ECO:0007669"/>
    <property type="project" value="InterPro"/>
</dbReference>
<keyword evidence="6" id="KW-0813">Transport</keyword>
<comment type="subcellular location">
    <subcellularLocation>
        <location evidence="6">Cell membrane</location>
        <topology evidence="6">Multi-pass membrane protein</topology>
    </subcellularLocation>
    <subcellularLocation>
        <location evidence="1">Membrane</location>
        <topology evidence="1">Multi-pass membrane protein</topology>
    </subcellularLocation>
</comment>
<keyword evidence="5" id="KW-0046">Antibiotic resistance</keyword>
<dbReference type="PROSITE" id="PS51012">
    <property type="entry name" value="ABC_TM2"/>
    <property type="match status" value="1"/>
</dbReference>